<dbReference type="Proteomes" id="UP001162131">
    <property type="component" value="Unassembled WGS sequence"/>
</dbReference>
<dbReference type="AlphaFoldDB" id="A0AAU9JAR8"/>
<dbReference type="InterPro" id="IPR051687">
    <property type="entry name" value="Peroxisomal_Beta-Oxidation"/>
</dbReference>
<dbReference type="InterPro" id="IPR036291">
    <property type="entry name" value="NAD(P)-bd_dom_sf"/>
</dbReference>
<sequence length="293" mass="32502">MSQKNPGLKFDNKVAVITGGSSELSKKLAIELAKRGAQIVLNDQKHAGELDDVINQIKNAEGEAVSSFIPLENSEGIIRQALDTYGKIDLLINNIEDCSENEITETSDADWENFIKLNLTSPFKLIKSAWNHMRAQKFGRIVNVSSHIGFFGEYKKIGLSASKIGLHGLTQVAAREGEKFNIKCNTILPLISQESPKLIPENVIPLILVLLHDLCKENGGIYEAGGGFISKLRIERAKGVFLKSNISPEALKTKWKSIQNFEGPYDYPSSFTDSISRPMIILDELRLIPRPKI</sequence>
<protein>
    <submittedName>
        <fullName evidence="4">Uncharacterized protein</fullName>
    </submittedName>
</protein>
<evidence type="ECO:0000256" key="1">
    <source>
        <dbReference type="ARBA" id="ARBA00006484"/>
    </source>
</evidence>
<organism evidence="4 5">
    <name type="scientific">Blepharisma stoltei</name>
    <dbReference type="NCBI Taxonomy" id="1481888"/>
    <lineage>
        <taxon>Eukaryota</taxon>
        <taxon>Sar</taxon>
        <taxon>Alveolata</taxon>
        <taxon>Ciliophora</taxon>
        <taxon>Postciliodesmatophora</taxon>
        <taxon>Heterotrichea</taxon>
        <taxon>Heterotrichida</taxon>
        <taxon>Blepharismidae</taxon>
        <taxon>Blepharisma</taxon>
    </lineage>
</organism>
<dbReference type="Gene3D" id="1.10.287.4290">
    <property type="match status" value="1"/>
</dbReference>
<dbReference type="PANTHER" id="PTHR45024">
    <property type="entry name" value="DEHYDROGENASES, SHORT CHAIN"/>
    <property type="match status" value="1"/>
</dbReference>
<dbReference type="PANTHER" id="PTHR45024:SF2">
    <property type="entry name" value="SCP2 DOMAIN-CONTAINING PROTEIN"/>
    <property type="match status" value="1"/>
</dbReference>
<name>A0AAU9JAR8_9CILI</name>
<keyword evidence="5" id="KW-1185">Reference proteome</keyword>
<evidence type="ECO:0000313" key="5">
    <source>
        <dbReference type="Proteomes" id="UP001162131"/>
    </source>
</evidence>
<dbReference type="Pfam" id="PF00106">
    <property type="entry name" value="adh_short"/>
    <property type="match status" value="1"/>
</dbReference>
<dbReference type="EMBL" id="CAJZBQ010000032">
    <property type="protein sequence ID" value="CAG9322572.1"/>
    <property type="molecule type" value="Genomic_DNA"/>
</dbReference>
<evidence type="ECO:0000313" key="4">
    <source>
        <dbReference type="EMBL" id="CAG9322572.1"/>
    </source>
</evidence>
<evidence type="ECO:0000256" key="2">
    <source>
        <dbReference type="ARBA" id="ARBA00023002"/>
    </source>
</evidence>
<comment type="caution">
    <text evidence="4">The sequence shown here is derived from an EMBL/GenBank/DDBJ whole genome shotgun (WGS) entry which is preliminary data.</text>
</comment>
<dbReference type="InterPro" id="IPR002347">
    <property type="entry name" value="SDR_fam"/>
</dbReference>
<dbReference type="SUPFAM" id="SSF51735">
    <property type="entry name" value="NAD(P)-binding Rossmann-fold domains"/>
    <property type="match status" value="1"/>
</dbReference>
<proteinExistence type="inferred from homology"/>
<reference evidence="4" key="1">
    <citation type="submission" date="2021-09" db="EMBL/GenBank/DDBJ databases">
        <authorList>
            <consortium name="AG Swart"/>
            <person name="Singh M."/>
            <person name="Singh A."/>
            <person name="Seah K."/>
            <person name="Emmerich C."/>
        </authorList>
    </citation>
    <scope>NUCLEOTIDE SEQUENCE</scope>
    <source>
        <strain evidence="4">ATCC30299</strain>
    </source>
</reference>
<dbReference type="GO" id="GO:0016491">
    <property type="term" value="F:oxidoreductase activity"/>
    <property type="evidence" value="ECO:0007669"/>
    <property type="project" value="UniProtKB-KW"/>
</dbReference>
<dbReference type="PRINTS" id="PR00081">
    <property type="entry name" value="GDHRDH"/>
</dbReference>
<dbReference type="Gene3D" id="3.40.50.720">
    <property type="entry name" value="NAD(P)-binding Rossmann-like Domain"/>
    <property type="match status" value="1"/>
</dbReference>
<accession>A0AAU9JAR8</accession>
<dbReference type="PRINTS" id="PR00080">
    <property type="entry name" value="SDRFAMILY"/>
</dbReference>
<keyword evidence="2" id="KW-0560">Oxidoreductase</keyword>
<evidence type="ECO:0000256" key="3">
    <source>
        <dbReference type="RuleBase" id="RU000363"/>
    </source>
</evidence>
<gene>
    <name evidence="4" type="ORF">BSTOLATCC_MIC31698</name>
</gene>
<comment type="similarity">
    <text evidence="1 3">Belongs to the short-chain dehydrogenases/reductases (SDR) family.</text>
</comment>